<evidence type="ECO:0000256" key="1">
    <source>
        <dbReference type="SAM" id="Phobius"/>
    </source>
</evidence>
<keyword evidence="1" id="KW-0812">Transmembrane</keyword>
<evidence type="ECO:0000313" key="3">
    <source>
        <dbReference type="Proteomes" id="UP001529085"/>
    </source>
</evidence>
<dbReference type="Proteomes" id="UP001529085">
    <property type="component" value="Unassembled WGS sequence"/>
</dbReference>
<dbReference type="EMBL" id="JARSBN010000006">
    <property type="protein sequence ID" value="MDG4716537.1"/>
    <property type="molecule type" value="Genomic_DNA"/>
</dbReference>
<organism evidence="2 3">
    <name type="scientific">Winogradskyella marincola</name>
    <dbReference type="NCBI Taxonomy" id="3037795"/>
    <lineage>
        <taxon>Bacteria</taxon>
        <taxon>Pseudomonadati</taxon>
        <taxon>Bacteroidota</taxon>
        <taxon>Flavobacteriia</taxon>
        <taxon>Flavobacteriales</taxon>
        <taxon>Flavobacteriaceae</taxon>
        <taxon>Winogradskyella</taxon>
    </lineage>
</organism>
<accession>A0ABT6G3Q7</accession>
<keyword evidence="1" id="KW-1133">Transmembrane helix</keyword>
<feature type="transmembrane region" description="Helical" evidence="1">
    <location>
        <begin position="111"/>
        <end position="130"/>
    </location>
</feature>
<dbReference type="RefSeq" id="WP_278005983.1">
    <property type="nucleotide sequence ID" value="NZ_JARSBN010000006.1"/>
</dbReference>
<reference evidence="2 3" key="1">
    <citation type="submission" date="2023-03" db="EMBL/GenBank/DDBJ databases">
        <title>Strain YYF002 represents a novel species in the genus Winogradskyella isolated from seawater.</title>
        <authorList>
            <person name="Fu Z.-Y."/>
        </authorList>
    </citation>
    <scope>NUCLEOTIDE SEQUENCE [LARGE SCALE GENOMIC DNA]</scope>
    <source>
        <strain evidence="2 3">YYF002</strain>
    </source>
</reference>
<evidence type="ECO:0000313" key="2">
    <source>
        <dbReference type="EMBL" id="MDG4716537.1"/>
    </source>
</evidence>
<protein>
    <recommendedName>
        <fullName evidence="4">Helix-turn-helix domain-containing protein</fullName>
    </recommendedName>
</protein>
<name>A0ABT6G3Q7_9FLAO</name>
<comment type="caution">
    <text evidence="2">The sequence shown here is derived from an EMBL/GenBank/DDBJ whole genome shotgun (WGS) entry which is preliminary data.</text>
</comment>
<sequence length="231" mass="27441">MHKKLILEAFSRGREKLIKNGSNHPSINSISEHIATFLTEDIKHSTNSRTLRNYYKKALEDEHINISRNETVNGLCEYLGFKNYNDFIKSNENINDITVEIENQKKGSKKIYLLGFFIIITVLITVLFFISNDKPKFMIWKTDHYEEVELDLKKYKLGDLKVYKQERIDNFKKIQADCNYQFFYPDGSERVWYGKNKKKEYEFFTDLGRHPETGKTLKKITKYIIKNHICD</sequence>
<keyword evidence="1" id="KW-0472">Membrane</keyword>
<keyword evidence="3" id="KW-1185">Reference proteome</keyword>
<gene>
    <name evidence="2" type="ORF">P7122_11690</name>
</gene>
<proteinExistence type="predicted"/>
<evidence type="ECO:0008006" key="4">
    <source>
        <dbReference type="Google" id="ProtNLM"/>
    </source>
</evidence>